<proteinExistence type="predicted"/>
<keyword evidence="1" id="KW-0812">Transmembrane</keyword>
<sequence length="208" mass="23526">MPQLHRIWVHGNCQGLSLGYLLLNLIVATDQFTLGSFQLVNSTTTSDFFIETPPTSDDWLNLAQFTIFWVLYLLLSFPSDNHIGYKIGLLTVYILSAFVSIIPLFVDTINHDILGPRGSSYRNWAEALFSGWHILFMNPIVTILAALVAFPCQARTIRALPVEKLQALRLLGLLTQGVVFILVAIPWMMRVKFLGFSVREVVHEAFWS</sequence>
<feature type="transmembrane region" description="Helical" evidence="1">
    <location>
        <begin position="170"/>
        <end position="189"/>
    </location>
</feature>
<keyword evidence="1" id="KW-1133">Transmembrane helix</keyword>
<keyword evidence="3" id="KW-1185">Reference proteome</keyword>
<protein>
    <submittedName>
        <fullName evidence="2">Uncharacterized protein</fullName>
    </submittedName>
</protein>
<keyword evidence="1" id="KW-0472">Membrane</keyword>
<dbReference type="Proteomes" id="UP001213681">
    <property type="component" value="Unassembled WGS sequence"/>
</dbReference>
<organism evidence="2 3">
    <name type="scientific">Penicillium daleae</name>
    <dbReference type="NCBI Taxonomy" id="63821"/>
    <lineage>
        <taxon>Eukaryota</taxon>
        <taxon>Fungi</taxon>
        <taxon>Dikarya</taxon>
        <taxon>Ascomycota</taxon>
        <taxon>Pezizomycotina</taxon>
        <taxon>Eurotiomycetes</taxon>
        <taxon>Eurotiomycetidae</taxon>
        <taxon>Eurotiales</taxon>
        <taxon>Aspergillaceae</taxon>
        <taxon>Penicillium</taxon>
    </lineage>
</organism>
<evidence type="ECO:0000313" key="3">
    <source>
        <dbReference type="Proteomes" id="UP001213681"/>
    </source>
</evidence>
<dbReference type="EMBL" id="JAPVEA010000002">
    <property type="protein sequence ID" value="KAJ5460028.1"/>
    <property type="molecule type" value="Genomic_DNA"/>
</dbReference>
<dbReference type="GeneID" id="81595206"/>
<evidence type="ECO:0000256" key="1">
    <source>
        <dbReference type="SAM" id="Phobius"/>
    </source>
</evidence>
<feature type="transmembrane region" description="Helical" evidence="1">
    <location>
        <begin position="129"/>
        <end position="150"/>
    </location>
</feature>
<reference evidence="2" key="1">
    <citation type="submission" date="2022-12" db="EMBL/GenBank/DDBJ databases">
        <authorList>
            <person name="Petersen C."/>
        </authorList>
    </citation>
    <scope>NUCLEOTIDE SEQUENCE</scope>
    <source>
        <strain evidence="2">IBT 16125</strain>
    </source>
</reference>
<dbReference type="RefSeq" id="XP_056769070.1">
    <property type="nucleotide sequence ID" value="XM_056904963.1"/>
</dbReference>
<accession>A0AAD6G6C6</accession>
<comment type="caution">
    <text evidence="2">The sequence shown here is derived from an EMBL/GenBank/DDBJ whole genome shotgun (WGS) entry which is preliminary data.</text>
</comment>
<feature type="transmembrane region" description="Helical" evidence="1">
    <location>
        <begin position="87"/>
        <end position="109"/>
    </location>
</feature>
<feature type="transmembrane region" description="Helical" evidence="1">
    <location>
        <begin position="59"/>
        <end position="75"/>
    </location>
</feature>
<gene>
    <name evidence="2" type="ORF">N7458_001580</name>
</gene>
<evidence type="ECO:0000313" key="2">
    <source>
        <dbReference type="EMBL" id="KAJ5460028.1"/>
    </source>
</evidence>
<dbReference type="AlphaFoldDB" id="A0AAD6G6C6"/>
<reference evidence="2" key="2">
    <citation type="journal article" date="2023" name="IMA Fungus">
        <title>Comparative genomic study of the Penicillium genus elucidates a diverse pangenome and 15 lateral gene transfer events.</title>
        <authorList>
            <person name="Petersen C."/>
            <person name="Sorensen T."/>
            <person name="Nielsen M.R."/>
            <person name="Sondergaard T.E."/>
            <person name="Sorensen J.L."/>
            <person name="Fitzpatrick D.A."/>
            <person name="Frisvad J.C."/>
            <person name="Nielsen K.L."/>
        </authorList>
    </citation>
    <scope>NUCLEOTIDE SEQUENCE</scope>
    <source>
        <strain evidence="2">IBT 16125</strain>
    </source>
</reference>
<name>A0AAD6G6C6_9EURO</name>